<dbReference type="NCBIfam" id="TIGR00254">
    <property type="entry name" value="GGDEF"/>
    <property type="match status" value="1"/>
</dbReference>
<feature type="signal peptide" evidence="2">
    <location>
        <begin position="1"/>
        <end position="36"/>
    </location>
</feature>
<feature type="transmembrane region" description="Helical" evidence="1">
    <location>
        <begin position="383"/>
        <end position="405"/>
    </location>
</feature>
<feature type="transmembrane region" description="Helical" evidence="1">
    <location>
        <begin position="263"/>
        <end position="285"/>
    </location>
</feature>
<dbReference type="PANTHER" id="PTHR46663:SF2">
    <property type="entry name" value="GGDEF DOMAIN-CONTAINING PROTEIN"/>
    <property type="match status" value="1"/>
</dbReference>
<dbReference type="Gene3D" id="3.30.70.270">
    <property type="match status" value="1"/>
</dbReference>
<keyword evidence="1" id="KW-1133">Transmembrane helix</keyword>
<dbReference type="Pfam" id="PF00990">
    <property type="entry name" value="GGDEF"/>
    <property type="match status" value="1"/>
</dbReference>
<keyword evidence="2" id="KW-0732">Signal</keyword>
<organism evidence="4 5">
    <name type="scientific">Sphaerotilus montanus</name>
    <dbReference type="NCBI Taxonomy" id="522889"/>
    <lineage>
        <taxon>Bacteria</taxon>
        <taxon>Pseudomonadati</taxon>
        <taxon>Pseudomonadota</taxon>
        <taxon>Betaproteobacteria</taxon>
        <taxon>Burkholderiales</taxon>
        <taxon>Sphaerotilaceae</taxon>
        <taxon>Sphaerotilus</taxon>
    </lineage>
</organism>
<dbReference type="AlphaFoldDB" id="A0A7Y9UIF7"/>
<evidence type="ECO:0000313" key="4">
    <source>
        <dbReference type="EMBL" id="NYG31680.1"/>
    </source>
</evidence>
<name>A0A7Y9UIF7_9BURK</name>
<accession>A0A7Y9UIF7</accession>
<reference evidence="4 5" key="1">
    <citation type="submission" date="2020-07" db="EMBL/GenBank/DDBJ databases">
        <title>Genomic Encyclopedia of Archaeal and Bacterial Type Strains, Phase II (KMG-II): from individual species to whole genera.</title>
        <authorList>
            <person name="Goeker M."/>
        </authorList>
    </citation>
    <scope>NUCLEOTIDE SEQUENCE [LARGE SCALE GENOMIC DNA]</scope>
    <source>
        <strain evidence="4 5">DSM 21226</strain>
    </source>
</reference>
<comment type="caution">
    <text evidence="4">The sequence shown here is derived from an EMBL/GenBank/DDBJ whole genome shotgun (WGS) entry which is preliminary data.</text>
</comment>
<dbReference type="PROSITE" id="PS50887">
    <property type="entry name" value="GGDEF"/>
    <property type="match status" value="1"/>
</dbReference>
<sequence length="594" mass="65843">MTVWCRIWCARPIRALRHWRRMWLLACSLVCLSALAAERLAQAPIVLSDRHQPINVWPAVSVLYDERRQWTLDEVRTRLPQRERPMVPAANFGERRGAVWLVWEIELRSSALGTWLLDVGNPQLDLVDLQVLHDGRPLPEAAQRAGDARPLSWRALPTRTHVLPLDLAPGRYTLVLRVASEGTVIAPIRFVTPDVYHQGEDRVQLVQGISTGVMLCLLLYSLTQWFSLRDALFLYYGLSVFGIGLYLFSYNGLGLQHLWGEHVWVSAVLSPACVLLSALGAFLFIDRVLDIRGLSPLMSRVMHAGAWAAAVSVALLLTDVIGYRSAQQMAKLMGQLPMFLALPFAWMRWRQGDRAAAYVFVGWALYAVGGVTMARLVNGQVPATVYTMHALQVGSLVEMVLWLLVMGMRVEQLRGAAERATRDSDRLRQLADTDALTGLLNRRGLHGAVLPLLARAHPDRQVALYLIDLDGFKQINDRLGHDAGDAVLVEAGVRLRRQVRETDLAARTGGDEFVVLVSDLPDDAAARRIGTALQQALVAPMLLRAGPCVVGATIGYALSPVDGWDVVELMRRADQAMYLGKQAGKGQVRRLAPA</sequence>
<gene>
    <name evidence="4" type="ORF">BDD16_000666</name>
</gene>
<feature type="transmembrane region" description="Helical" evidence="1">
    <location>
        <begin position="356"/>
        <end position="377"/>
    </location>
</feature>
<keyword evidence="1" id="KW-0472">Membrane</keyword>
<dbReference type="InterPro" id="IPR011623">
    <property type="entry name" value="7TMR_DISM_rcpt_extracell_dom1"/>
</dbReference>
<dbReference type="Pfam" id="PF07696">
    <property type="entry name" value="7TMR-DISMED2"/>
    <property type="match status" value="1"/>
</dbReference>
<evidence type="ECO:0000256" key="2">
    <source>
        <dbReference type="SAM" id="SignalP"/>
    </source>
</evidence>
<feature type="domain" description="GGDEF" evidence="3">
    <location>
        <begin position="460"/>
        <end position="593"/>
    </location>
</feature>
<dbReference type="InterPro" id="IPR000160">
    <property type="entry name" value="GGDEF_dom"/>
</dbReference>
<evidence type="ECO:0000256" key="1">
    <source>
        <dbReference type="SAM" id="Phobius"/>
    </source>
</evidence>
<feature type="transmembrane region" description="Helical" evidence="1">
    <location>
        <begin position="233"/>
        <end position="251"/>
    </location>
</feature>
<dbReference type="EMBL" id="JACCFH010000001">
    <property type="protein sequence ID" value="NYG31680.1"/>
    <property type="molecule type" value="Genomic_DNA"/>
</dbReference>
<dbReference type="PANTHER" id="PTHR46663">
    <property type="entry name" value="DIGUANYLATE CYCLASE DGCT-RELATED"/>
    <property type="match status" value="1"/>
</dbReference>
<dbReference type="InterPro" id="IPR052163">
    <property type="entry name" value="DGC-Regulatory_Protein"/>
</dbReference>
<keyword evidence="5" id="KW-1185">Reference proteome</keyword>
<feature type="transmembrane region" description="Helical" evidence="1">
    <location>
        <begin position="306"/>
        <end position="326"/>
    </location>
</feature>
<evidence type="ECO:0000313" key="5">
    <source>
        <dbReference type="Proteomes" id="UP000518288"/>
    </source>
</evidence>
<dbReference type="SUPFAM" id="SSF55073">
    <property type="entry name" value="Nucleotide cyclase"/>
    <property type="match status" value="1"/>
</dbReference>
<keyword evidence="1" id="KW-0812">Transmembrane</keyword>
<dbReference type="CDD" id="cd01949">
    <property type="entry name" value="GGDEF"/>
    <property type="match status" value="1"/>
</dbReference>
<dbReference type="Pfam" id="PF07695">
    <property type="entry name" value="7TMR-DISM_7TM"/>
    <property type="match status" value="1"/>
</dbReference>
<dbReference type="InterPro" id="IPR011622">
    <property type="entry name" value="7TMR_DISM_rcpt_extracell_dom2"/>
</dbReference>
<protein>
    <submittedName>
        <fullName evidence="4">Diguanylate cyclase (GGDEF)-like protein</fullName>
    </submittedName>
</protein>
<feature type="chain" id="PRO_5031432910" evidence="2">
    <location>
        <begin position="37"/>
        <end position="594"/>
    </location>
</feature>
<dbReference type="Proteomes" id="UP000518288">
    <property type="component" value="Unassembled WGS sequence"/>
</dbReference>
<feature type="transmembrane region" description="Helical" evidence="1">
    <location>
        <begin position="205"/>
        <end position="226"/>
    </location>
</feature>
<proteinExistence type="predicted"/>
<dbReference type="InterPro" id="IPR029787">
    <property type="entry name" value="Nucleotide_cyclase"/>
</dbReference>
<dbReference type="Gene3D" id="2.60.40.2380">
    <property type="match status" value="1"/>
</dbReference>
<dbReference type="RefSeq" id="WP_179632651.1">
    <property type="nucleotide sequence ID" value="NZ_JACCFH010000001.1"/>
</dbReference>
<dbReference type="SMART" id="SM00267">
    <property type="entry name" value="GGDEF"/>
    <property type="match status" value="1"/>
</dbReference>
<dbReference type="InterPro" id="IPR043128">
    <property type="entry name" value="Rev_trsase/Diguanyl_cyclase"/>
</dbReference>
<evidence type="ECO:0000259" key="3">
    <source>
        <dbReference type="PROSITE" id="PS50887"/>
    </source>
</evidence>